<keyword evidence="3" id="KW-1185">Reference proteome</keyword>
<dbReference type="EMBL" id="JRRC01180233">
    <property type="protein sequence ID" value="KHG01263.1"/>
    <property type="molecule type" value="Genomic_DNA"/>
</dbReference>
<reference evidence="3" key="1">
    <citation type="submission" date="2014-09" db="EMBL/GenBank/DDBJ databases">
        <authorList>
            <person name="Mudge J."/>
            <person name="Ramaraj T."/>
            <person name="Lindquist I.E."/>
            <person name="Bharti A.K."/>
            <person name="Sundararajan A."/>
            <person name="Cameron C.T."/>
            <person name="Woodward J.E."/>
            <person name="May G.D."/>
            <person name="Brubaker C."/>
            <person name="Broadhvest J."/>
            <person name="Wilkins T.A."/>
        </authorList>
    </citation>
    <scope>NUCLEOTIDE SEQUENCE</scope>
    <source>
        <strain evidence="3">cv. AKA8401</strain>
    </source>
</reference>
<feature type="domain" description="Glycosyl hydrolase family 13 catalytic" evidence="1">
    <location>
        <begin position="64"/>
        <end position="171"/>
    </location>
</feature>
<organism evidence="2 3">
    <name type="scientific">Gossypium arboreum</name>
    <name type="common">Tree cotton</name>
    <name type="synonym">Gossypium nanking</name>
    <dbReference type="NCBI Taxonomy" id="29729"/>
    <lineage>
        <taxon>Eukaryota</taxon>
        <taxon>Viridiplantae</taxon>
        <taxon>Streptophyta</taxon>
        <taxon>Embryophyta</taxon>
        <taxon>Tracheophyta</taxon>
        <taxon>Spermatophyta</taxon>
        <taxon>Magnoliopsida</taxon>
        <taxon>eudicotyledons</taxon>
        <taxon>Gunneridae</taxon>
        <taxon>Pentapetalae</taxon>
        <taxon>rosids</taxon>
        <taxon>malvids</taxon>
        <taxon>Malvales</taxon>
        <taxon>Malvaceae</taxon>
        <taxon>Malvoideae</taxon>
        <taxon>Gossypium</taxon>
    </lineage>
</organism>
<sequence length="195" mass="22482">MTIGLLRLADDDAPMLLKVAIRKENEAKVFDWEGDLPLRHPDRDLIIYEMHVRGYTKHESSGTKFPGTYRGVVEKLDHLKELGVNCIELMPCQEFNELEYYSYNSVLGDYKLNFWGYSTINYFSPMIRYSSSGIRSCGRDAINEFKYLVKEAHKRGIEVIMDVVFNHTAEGNEKGLSLSFRGVDNCVYYMLAPKV</sequence>
<protein>
    <submittedName>
        <fullName evidence="2">Isoamylase 1, chloroplastic-like protein</fullName>
    </submittedName>
</protein>
<comment type="caution">
    <text evidence="2">The sequence shown here is derived from an EMBL/GenBank/DDBJ whole genome shotgun (WGS) entry which is preliminary data.</text>
</comment>
<dbReference type="AlphaFoldDB" id="A0A0B0MGK2"/>
<evidence type="ECO:0000313" key="3">
    <source>
        <dbReference type="Proteomes" id="UP000032142"/>
    </source>
</evidence>
<proteinExistence type="predicted"/>
<accession>A0A0B0MGK2</accession>
<dbReference type="GO" id="GO:0005975">
    <property type="term" value="P:carbohydrate metabolic process"/>
    <property type="evidence" value="ECO:0007669"/>
    <property type="project" value="InterPro"/>
</dbReference>
<evidence type="ECO:0000259" key="1">
    <source>
        <dbReference type="Pfam" id="PF00128"/>
    </source>
</evidence>
<name>A0A0B0MGK2_GOSAR</name>
<dbReference type="SUPFAM" id="SSF51445">
    <property type="entry name" value="(Trans)glycosidases"/>
    <property type="match status" value="1"/>
</dbReference>
<dbReference type="InterPro" id="IPR017853">
    <property type="entry name" value="GH"/>
</dbReference>
<evidence type="ECO:0000313" key="2">
    <source>
        <dbReference type="EMBL" id="KHG01263.1"/>
    </source>
</evidence>
<dbReference type="Proteomes" id="UP000032142">
    <property type="component" value="Unassembled WGS sequence"/>
</dbReference>
<dbReference type="Gene3D" id="3.20.20.80">
    <property type="entry name" value="Glycosidases"/>
    <property type="match status" value="1"/>
</dbReference>
<dbReference type="PANTHER" id="PTHR43002">
    <property type="entry name" value="GLYCOGEN DEBRANCHING ENZYME"/>
    <property type="match status" value="1"/>
</dbReference>
<dbReference type="InterPro" id="IPR006047">
    <property type="entry name" value="GH13_cat_dom"/>
</dbReference>
<dbReference type="Pfam" id="PF00128">
    <property type="entry name" value="Alpha-amylase"/>
    <property type="match status" value="1"/>
</dbReference>
<gene>
    <name evidence="2" type="ORF">F383_23520</name>
</gene>